<dbReference type="PANTHER" id="PTHR30445:SF3">
    <property type="entry name" value="TRANSPORT PROTEIN YIDE-RELATED"/>
    <property type="match status" value="1"/>
</dbReference>
<name>C2MAB2_9PORP</name>
<feature type="transmembrane region" description="Helical" evidence="8">
    <location>
        <begin position="447"/>
        <end position="468"/>
    </location>
</feature>
<feature type="transmembrane region" description="Helical" evidence="8">
    <location>
        <begin position="12"/>
        <end position="35"/>
    </location>
</feature>
<dbReference type="InterPro" id="IPR006037">
    <property type="entry name" value="RCK_C"/>
</dbReference>
<dbReference type="InterPro" id="IPR050144">
    <property type="entry name" value="AAE_transporter"/>
</dbReference>
<organism evidence="10 11">
    <name type="scientific">Porphyromonas uenonis 60-3</name>
    <dbReference type="NCBI Taxonomy" id="596327"/>
    <lineage>
        <taxon>Bacteria</taxon>
        <taxon>Pseudomonadati</taxon>
        <taxon>Bacteroidota</taxon>
        <taxon>Bacteroidia</taxon>
        <taxon>Bacteroidales</taxon>
        <taxon>Porphyromonadaceae</taxon>
        <taxon>Porphyromonas</taxon>
    </lineage>
</organism>
<evidence type="ECO:0000313" key="10">
    <source>
        <dbReference type="EMBL" id="EEK17278.1"/>
    </source>
</evidence>
<keyword evidence="6 8" id="KW-1133">Transmembrane helix</keyword>
<comment type="subcellular location">
    <subcellularLocation>
        <location evidence="1">Cell membrane</location>
        <topology evidence="1">Multi-pass membrane protein</topology>
    </subcellularLocation>
</comment>
<evidence type="ECO:0000259" key="9">
    <source>
        <dbReference type="PROSITE" id="PS51202"/>
    </source>
</evidence>
<dbReference type="eggNOG" id="COG2985">
    <property type="taxonomic scope" value="Bacteria"/>
</dbReference>
<dbReference type="NCBIfam" id="TIGR01625">
    <property type="entry name" value="YidE_YbjL_dupl"/>
    <property type="match status" value="2"/>
</dbReference>
<feature type="domain" description="RCK C-terminal" evidence="9">
    <location>
        <begin position="197"/>
        <end position="279"/>
    </location>
</feature>
<dbReference type="Gene3D" id="3.30.70.1450">
    <property type="entry name" value="Regulator of K+ conductance, C-terminal domain"/>
    <property type="match status" value="2"/>
</dbReference>
<dbReference type="Pfam" id="PF06826">
    <property type="entry name" value="Asp-Al_Ex"/>
    <property type="match status" value="2"/>
</dbReference>
<dbReference type="OrthoDB" id="9155749at2"/>
<feature type="transmembrane region" description="Helical" evidence="8">
    <location>
        <begin position="474"/>
        <end position="496"/>
    </location>
</feature>
<dbReference type="Pfam" id="PF02080">
    <property type="entry name" value="TrkA_C"/>
    <property type="match status" value="2"/>
</dbReference>
<keyword evidence="4" id="KW-1003">Cell membrane</keyword>
<evidence type="ECO:0000256" key="3">
    <source>
        <dbReference type="ARBA" id="ARBA00022448"/>
    </source>
</evidence>
<keyword evidence="5 8" id="KW-0812">Transmembrane</keyword>
<dbReference type="GO" id="GO:0005886">
    <property type="term" value="C:plasma membrane"/>
    <property type="evidence" value="ECO:0007669"/>
    <property type="project" value="UniProtKB-SubCell"/>
</dbReference>
<feature type="domain" description="RCK C-terminal" evidence="9">
    <location>
        <begin position="287"/>
        <end position="371"/>
    </location>
</feature>
<dbReference type="PANTHER" id="PTHR30445">
    <property type="entry name" value="K(+)_H(+) ANTIPORTER SUBUNIT KHTT"/>
    <property type="match status" value="1"/>
</dbReference>
<feature type="transmembrane region" description="Helical" evidence="8">
    <location>
        <begin position="42"/>
        <end position="61"/>
    </location>
</feature>
<dbReference type="PROSITE" id="PS51202">
    <property type="entry name" value="RCK_C"/>
    <property type="match status" value="2"/>
</dbReference>
<feature type="transmembrane region" description="Helical" evidence="8">
    <location>
        <begin position="166"/>
        <end position="189"/>
    </location>
</feature>
<dbReference type="Proteomes" id="UP000003303">
    <property type="component" value="Unassembled WGS sequence"/>
</dbReference>
<gene>
    <name evidence="10" type="ORF">PORUE0001_1186</name>
</gene>
<keyword evidence="7 8" id="KW-0472">Membrane</keyword>
<dbReference type="AlphaFoldDB" id="C2MAB2"/>
<evidence type="ECO:0000256" key="6">
    <source>
        <dbReference type="ARBA" id="ARBA00022989"/>
    </source>
</evidence>
<dbReference type="InterPro" id="IPR006512">
    <property type="entry name" value="YidE_YbjL"/>
</dbReference>
<proteinExistence type="inferred from homology"/>
<dbReference type="EMBL" id="ACLR01000088">
    <property type="protein sequence ID" value="EEK17278.1"/>
    <property type="molecule type" value="Genomic_DNA"/>
</dbReference>
<sequence>MDSLRAFFNELFVIPSVPQSIIVISLVSLVGLLLARIRIARISLGVTFVFFVGILLSYWGITLEARTLDFGMNFGLILFIYALGLQVGPAFFPSLKKGGIQDNIDSLLLVVVNIALVVGLFYVSELPMSEWVGILSGATTNTPALAAAQSSLPSVGPDGQSVLAEMALACAITYPFGVVGVILALYVLAPLAKKRAKSQSDEEEHAAFFSEYEVKNMGVVGKTISEISRVAESSFVISRIWRDGKALSPDSSTQLLEGDRLLVVSDEREVPKLELFFGKKVEKDWNRSDIDWDSVDQSLVSRRLVLTRKEYNGVRLSALHLRNDYGVNVTRIDRAGIELLTSPDLHLQLGDRMTVVGTKEATDAVAAKIGNEIKDLDTPNLLGLFIGLFISVFVGMIPFYIPGVSMPIRLGLAGGGIIIGILMGAFGPRMHVTTYITNSASLLIRQLGLILYLGCLGLSSGAGFFDILLSTRGLVWLGYGALLTVFPILLIGWYMLRRKRGDYATMCGVMCGSMANPMALEVVGDRLSGSKHTVAYATVYPLGMFVRIILTQLLILLFV</sequence>
<evidence type="ECO:0000256" key="4">
    <source>
        <dbReference type="ARBA" id="ARBA00022475"/>
    </source>
</evidence>
<keyword evidence="11" id="KW-1185">Reference proteome</keyword>
<evidence type="ECO:0000256" key="2">
    <source>
        <dbReference type="ARBA" id="ARBA00009854"/>
    </source>
</evidence>
<reference evidence="10 11" key="1">
    <citation type="submission" date="2009-04" db="EMBL/GenBank/DDBJ databases">
        <authorList>
            <person name="Sebastian Y."/>
            <person name="Madupu R."/>
            <person name="Durkin A.S."/>
            <person name="Torralba M."/>
            <person name="Methe B."/>
            <person name="Sutton G.G."/>
            <person name="Strausberg R.L."/>
            <person name="Nelson K.E."/>
        </authorList>
    </citation>
    <scope>NUCLEOTIDE SEQUENCE [LARGE SCALE GENOMIC DNA]</scope>
    <source>
        <strain evidence="10 11">60-3</strain>
    </source>
</reference>
<feature type="transmembrane region" description="Helical" evidence="8">
    <location>
        <begin position="73"/>
        <end position="92"/>
    </location>
</feature>
<evidence type="ECO:0000256" key="7">
    <source>
        <dbReference type="ARBA" id="ARBA00023136"/>
    </source>
</evidence>
<dbReference type="RefSeq" id="WP_007364853.1">
    <property type="nucleotide sequence ID" value="NZ_ACLR01000088.1"/>
</dbReference>
<keyword evidence="3" id="KW-0813">Transport</keyword>
<dbReference type="STRING" id="596327.PORUE0001_1186"/>
<feature type="transmembrane region" description="Helical" evidence="8">
    <location>
        <begin position="381"/>
        <end position="401"/>
    </location>
</feature>
<accession>C2MAB2</accession>
<dbReference type="GO" id="GO:0006813">
    <property type="term" value="P:potassium ion transport"/>
    <property type="evidence" value="ECO:0007669"/>
    <property type="project" value="InterPro"/>
</dbReference>
<dbReference type="GO" id="GO:0008324">
    <property type="term" value="F:monoatomic cation transmembrane transporter activity"/>
    <property type="evidence" value="ECO:0007669"/>
    <property type="project" value="InterPro"/>
</dbReference>
<feature type="transmembrane region" description="Helical" evidence="8">
    <location>
        <begin position="407"/>
        <end position="426"/>
    </location>
</feature>
<dbReference type="SUPFAM" id="SSF116726">
    <property type="entry name" value="TrkA C-terminal domain-like"/>
    <property type="match status" value="2"/>
</dbReference>
<protein>
    <submittedName>
        <fullName evidence="10">TrkA C-terminal domain protein</fullName>
    </submittedName>
</protein>
<evidence type="ECO:0000256" key="5">
    <source>
        <dbReference type="ARBA" id="ARBA00022692"/>
    </source>
</evidence>
<evidence type="ECO:0000313" key="11">
    <source>
        <dbReference type="Proteomes" id="UP000003303"/>
    </source>
</evidence>
<evidence type="ECO:0000256" key="1">
    <source>
        <dbReference type="ARBA" id="ARBA00004651"/>
    </source>
</evidence>
<evidence type="ECO:0000256" key="8">
    <source>
        <dbReference type="SAM" id="Phobius"/>
    </source>
</evidence>
<dbReference type="InterPro" id="IPR036721">
    <property type="entry name" value="RCK_C_sf"/>
</dbReference>
<feature type="transmembrane region" description="Helical" evidence="8">
    <location>
        <begin position="104"/>
        <end position="123"/>
    </location>
</feature>
<dbReference type="NCBIfam" id="NF003007">
    <property type="entry name" value="PRK03818.1"/>
    <property type="match status" value="1"/>
</dbReference>
<feature type="transmembrane region" description="Helical" evidence="8">
    <location>
        <begin position="540"/>
        <end position="558"/>
    </location>
</feature>
<comment type="caution">
    <text evidence="10">The sequence shown here is derived from an EMBL/GenBank/DDBJ whole genome shotgun (WGS) entry which is preliminary data.</text>
</comment>
<dbReference type="eggNOG" id="COG0569">
    <property type="taxonomic scope" value="Bacteria"/>
</dbReference>
<comment type="similarity">
    <text evidence="2">Belongs to the AAE transporter (TC 2.A.81) family.</text>
</comment>